<accession>A0A6J6ZXU0</accession>
<dbReference type="InterPro" id="IPR036291">
    <property type="entry name" value="NAD(P)-bd_dom_sf"/>
</dbReference>
<dbReference type="Gene3D" id="3.40.50.720">
    <property type="entry name" value="NAD(P)-binding Rossmann-like Domain"/>
    <property type="match status" value="1"/>
</dbReference>
<organism evidence="4">
    <name type="scientific">freshwater metagenome</name>
    <dbReference type="NCBI Taxonomy" id="449393"/>
    <lineage>
        <taxon>unclassified sequences</taxon>
        <taxon>metagenomes</taxon>
        <taxon>ecological metagenomes</taxon>
    </lineage>
</organism>
<dbReference type="CDD" id="cd05233">
    <property type="entry name" value="SDR_c"/>
    <property type="match status" value="1"/>
</dbReference>
<dbReference type="NCBIfam" id="NF009467">
    <property type="entry name" value="PRK12826.1-3"/>
    <property type="match status" value="1"/>
</dbReference>
<comment type="similarity">
    <text evidence="1">Belongs to the short-chain dehydrogenases/reductases (SDR) family.</text>
</comment>
<evidence type="ECO:0000256" key="2">
    <source>
        <dbReference type="ARBA" id="ARBA00023002"/>
    </source>
</evidence>
<dbReference type="SUPFAM" id="SSF51735">
    <property type="entry name" value="NAD(P)-binding Rossmann-fold domains"/>
    <property type="match status" value="1"/>
</dbReference>
<dbReference type="EMBL" id="CAFABK010000013">
    <property type="protein sequence ID" value="CAB4825352.1"/>
    <property type="molecule type" value="Genomic_DNA"/>
</dbReference>
<gene>
    <name evidence="4" type="ORF">UFOPK3204_00448</name>
</gene>
<dbReference type="InterPro" id="IPR023985">
    <property type="entry name" value="SDR_subfam_1"/>
</dbReference>
<evidence type="ECO:0000256" key="3">
    <source>
        <dbReference type="ARBA" id="ARBA00023027"/>
    </source>
</evidence>
<keyword evidence="3" id="KW-0520">NAD</keyword>
<evidence type="ECO:0000256" key="1">
    <source>
        <dbReference type="ARBA" id="ARBA00006484"/>
    </source>
</evidence>
<sequence>MGRVEGKVAFITGAARGQGRSHAIFLAREGARIVATDVGGGQLEHVEYPTASEDDLQETVRLVREAGGEIVAGYADVRDRDAIDAVVAQGLEAFGFIDVVVANAGVFTWGAAPNLSRESWQTVIDINLNGTWNAVQSVLPSMVARGKGGSIMMTASQIATRGQSNAVGYAASKAGIVGMMRALAAELARDNIRVNTIHPSTVYTEMILNEPVYKVFRPDLENPGLAEMEAELRPFHMLDVPALEVEDISHAVVYLASDESRYVTSMKFAIDAGSTQKLG</sequence>
<dbReference type="InterPro" id="IPR020904">
    <property type="entry name" value="Sc_DH/Rdtase_CS"/>
</dbReference>
<dbReference type="AlphaFoldDB" id="A0A6J6ZXU0"/>
<dbReference type="NCBIfam" id="TIGR03971">
    <property type="entry name" value="SDR_subfam_1"/>
    <property type="match status" value="1"/>
</dbReference>
<dbReference type="PRINTS" id="PR00080">
    <property type="entry name" value="SDRFAMILY"/>
</dbReference>
<evidence type="ECO:0000313" key="4">
    <source>
        <dbReference type="EMBL" id="CAB4825352.1"/>
    </source>
</evidence>
<name>A0A6J6ZXU0_9ZZZZ</name>
<dbReference type="PRINTS" id="PR00081">
    <property type="entry name" value="GDHRDH"/>
</dbReference>
<protein>
    <submittedName>
        <fullName evidence="4">Unannotated protein</fullName>
    </submittedName>
</protein>
<reference evidence="4" key="1">
    <citation type="submission" date="2020-05" db="EMBL/GenBank/DDBJ databases">
        <authorList>
            <person name="Chiriac C."/>
            <person name="Salcher M."/>
            <person name="Ghai R."/>
            <person name="Kavagutti S V."/>
        </authorList>
    </citation>
    <scope>NUCLEOTIDE SEQUENCE</scope>
</reference>
<dbReference type="InterPro" id="IPR002347">
    <property type="entry name" value="SDR_fam"/>
</dbReference>
<dbReference type="GO" id="GO:0016491">
    <property type="term" value="F:oxidoreductase activity"/>
    <property type="evidence" value="ECO:0007669"/>
    <property type="project" value="UniProtKB-KW"/>
</dbReference>
<dbReference type="PANTHER" id="PTHR24321:SF8">
    <property type="entry name" value="ESTRADIOL 17-BETA-DEHYDROGENASE 8-RELATED"/>
    <property type="match status" value="1"/>
</dbReference>
<proteinExistence type="inferred from homology"/>
<dbReference type="FunFam" id="3.40.50.720:FF:000084">
    <property type="entry name" value="Short-chain dehydrogenase reductase"/>
    <property type="match status" value="1"/>
</dbReference>
<dbReference type="Pfam" id="PF13561">
    <property type="entry name" value="adh_short_C2"/>
    <property type="match status" value="1"/>
</dbReference>
<dbReference type="PROSITE" id="PS00061">
    <property type="entry name" value="ADH_SHORT"/>
    <property type="match status" value="1"/>
</dbReference>
<dbReference type="PANTHER" id="PTHR24321">
    <property type="entry name" value="DEHYDROGENASES, SHORT CHAIN"/>
    <property type="match status" value="1"/>
</dbReference>
<keyword evidence="2" id="KW-0560">Oxidoreductase</keyword>